<name>A0ABQ6M322_9GAMM</name>
<dbReference type="Pfam" id="PF19878">
    <property type="entry name" value="DUF6351"/>
    <property type="match status" value="1"/>
</dbReference>
<feature type="domain" description="DUF6351" evidence="1">
    <location>
        <begin position="85"/>
        <end position="735"/>
    </location>
</feature>
<dbReference type="InterPro" id="IPR029058">
    <property type="entry name" value="AB_hydrolase_fold"/>
</dbReference>
<sequence>MLSRRGWIFWSLTGLVVALLAAARYGYEQLPRLPDTPDAPVVGVPEGALDRSPQPAYTGPHPRVMERPNETFQFPIRIGETGPVEPLFAGPNSYPFYCGRNKETDLQPLVDNQDGHGVPVYALDDEGQRTEEIVGYSKDCAHETYAGYYYRSSLNGKFYPLEDLDRATDDIAKITVNGKEIDFVVRLETGTINRFFYAIAVLRGEGETLERPAGTHWNQRLIYQFRGGVGIGRRQGNIKHHDLLKRRADQLARGYAIVYSTANQTSNHYDIWLAEDSALRLKKQFSALYGQPLYTVGIGGSGGGIQQYLLAQNNPEVIDAAIPLYSYPDMVTQTIYVFDCEPLEYFFDVVDRDNPRWRKSSERSVVQGLSYNNDMGNRFTALENAAGYLSDKFDYPRQGSTECVNGWRGLVPLVNNPRFVHFARNYAKPVRRNTHWTHWEDLKRFYGVGEDGYANSTWDNEGVQYGLEALKAGELSVEKFIQLNASIGGWKPPTEQQGEKLWFMNGDLLPMELSLWSDHNMVKGSVDAPAPRSRANLDAIEGAYRSGHVFLGHAEIPIIDLRHYLDSELDMHHSLASFSSRLRIQRARGHADNHLIWMSHKDYNPLDDALATIDRWMLRIAANPENGIAGNKPMDAADQCFAGDGAIIARGSDVWDGAWNGRAQGACMQEYPSYRTPREVAGGPVEGDLFKCALQPVEDAVNSGVYGNVDLSNYLPNLKRIFPTGVCDYSRNGPGVPRVALIPTSGQVKVVGRGIPVDYRLSGGQQLVEDSGSVSGD</sequence>
<organism evidence="2 3">
    <name type="scientific">Biformimicrobium ophioploci</name>
    <dbReference type="NCBI Taxonomy" id="3036711"/>
    <lineage>
        <taxon>Bacteria</taxon>
        <taxon>Pseudomonadati</taxon>
        <taxon>Pseudomonadota</taxon>
        <taxon>Gammaproteobacteria</taxon>
        <taxon>Cellvibrionales</taxon>
        <taxon>Microbulbiferaceae</taxon>
        <taxon>Biformimicrobium</taxon>
    </lineage>
</organism>
<gene>
    <name evidence="2" type="ORF">MNKW57_30490</name>
</gene>
<dbReference type="RefSeq" id="WP_285765335.1">
    <property type="nucleotide sequence ID" value="NZ_BSYJ01000008.1"/>
</dbReference>
<protein>
    <submittedName>
        <fullName evidence="2">DUF6351 family protein</fullName>
    </submittedName>
</protein>
<evidence type="ECO:0000259" key="1">
    <source>
        <dbReference type="Pfam" id="PF19878"/>
    </source>
</evidence>
<proteinExistence type="predicted"/>
<evidence type="ECO:0000313" key="2">
    <source>
        <dbReference type="EMBL" id="GMG88728.1"/>
    </source>
</evidence>
<keyword evidence="3" id="KW-1185">Reference proteome</keyword>
<reference evidence="2 3" key="1">
    <citation type="submission" date="2023-04" db="EMBL/GenBank/DDBJ databases">
        <title>Marinobulbifer ophiurae gen. nov., sp. Nov., isolate from tissue of brittle star Ophioplocus japonicus.</title>
        <authorList>
            <person name="Kawano K."/>
            <person name="Sawayama S."/>
            <person name="Nakagawa S."/>
        </authorList>
    </citation>
    <scope>NUCLEOTIDE SEQUENCE [LARGE SCALE GENOMIC DNA]</scope>
    <source>
        <strain evidence="2 3">NKW57</strain>
    </source>
</reference>
<evidence type="ECO:0000313" key="3">
    <source>
        <dbReference type="Proteomes" id="UP001224392"/>
    </source>
</evidence>
<dbReference type="Proteomes" id="UP001224392">
    <property type="component" value="Unassembled WGS sequence"/>
</dbReference>
<dbReference type="EMBL" id="BSYJ01000008">
    <property type="protein sequence ID" value="GMG88728.1"/>
    <property type="molecule type" value="Genomic_DNA"/>
</dbReference>
<accession>A0ABQ6M322</accession>
<dbReference type="InterPro" id="IPR045556">
    <property type="entry name" value="DUF6351"/>
</dbReference>
<dbReference type="SUPFAM" id="SSF53474">
    <property type="entry name" value="alpha/beta-Hydrolases"/>
    <property type="match status" value="1"/>
</dbReference>
<comment type="caution">
    <text evidence="2">The sequence shown here is derived from an EMBL/GenBank/DDBJ whole genome shotgun (WGS) entry which is preliminary data.</text>
</comment>